<dbReference type="Proteomes" id="UP001281003">
    <property type="component" value="Unassembled WGS sequence"/>
</dbReference>
<keyword evidence="2" id="KW-1185">Reference proteome</keyword>
<protein>
    <submittedName>
        <fullName evidence="1">Uncharacterized protein</fullName>
    </submittedName>
</protein>
<dbReference type="AlphaFoldDB" id="A0AAE0U9C4"/>
<accession>A0AAE0U9C4</accession>
<reference evidence="1" key="2">
    <citation type="submission" date="2023-07" db="EMBL/GenBank/DDBJ databases">
        <authorList>
            <consortium name="Lawrence Berkeley National Laboratory"/>
            <person name="Haridas S."/>
            <person name="Hensen N."/>
            <person name="Bonometti L."/>
            <person name="Westerberg I."/>
            <person name="Brannstrom I.O."/>
            <person name="Guillou S."/>
            <person name="Cros-Aarteil S."/>
            <person name="Calhoun S."/>
            <person name="Kuo A."/>
            <person name="Mondo S."/>
            <person name="Pangilinan J."/>
            <person name="Riley R."/>
            <person name="LaButti K."/>
            <person name="Andreopoulos B."/>
            <person name="Lipzen A."/>
            <person name="Chen C."/>
            <person name="Yanf M."/>
            <person name="Daum C."/>
            <person name="Ng V."/>
            <person name="Clum A."/>
            <person name="Steindorff A."/>
            <person name="Ohm R."/>
            <person name="Martin F."/>
            <person name="Silar P."/>
            <person name="Natvig D."/>
            <person name="Lalanne C."/>
            <person name="Gautier V."/>
            <person name="Ament-velasquez S.L."/>
            <person name="Kruys A."/>
            <person name="Hutchinson M.I."/>
            <person name="Powell A.J."/>
            <person name="Barry K."/>
            <person name="Miller A.N."/>
            <person name="Grigoriev I.V."/>
            <person name="Debuchy R."/>
            <person name="Gladieux P."/>
            <person name="Thoren M.H."/>
            <person name="Johannesson H."/>
        </authorList>
    </citation>
    <scope>NUCLEOTIDE SEQUENCE</scope>
    <source>
        <strain evidence="1">FGSC 1904</strain>
    </source>
</reference>
<reference evidence="1" key="1">
    <citation type="journal article" date="2023" name="Mol. Phylogenet. Evol.">
        <title>Genome-scale phylogeny and comparative genomics of the fungal order Sordariales.</title>
        <authorList>
            <person name="Hensen N."/>
            <person name="Bonometti L."/>
            <person name="Westerberg I."/>
            <person name="Brannstrom I.O."/>
            <person name="Guillou S."/>
            <person name="Cros-Aarteil S."/>
            <person name="Calhoun S."/>
            <person name="Haridas S."/>
            <person name="Kuo A."/>
            <person name="Mondo S."/>
            <person name="Pangilinan J."/>
            <person name="Riley R."/>
            <person name="LaButti K."/>
            <person name="Andreopoulos B."/>
            <person name="Lipzen A."/>
            <person name="Chen C."/>
            <person name="Yan M."/>
            <person name="Daum C."/>
            <person name="Ng V."/>
            <person name="Clum A."/>
            <person name="Steindorff A."/>
            <person name="Ohm R.A."/>
            <person name="Martin F."/>
            <person name="Silar P."/>
            <person name="Natvig D.O."/>
            <person name="Lalanne C."/>
            <person name="Gautier V."/>
            <person name="Ament-Velasquez S.L."/>
            <person name="Kruys A."/>
            <person name="Hutchinson M.I."/>
            <person name="Powell A.J."/>
            <person name="Barry K."/>
            <person name="Miller A.N."/>
            <person name="Grigoriev I.V."/>
            <person name="Debuchy R."/>
            <person name="Gladieux P."/>
            <person name="Hiltunen Thoren M."/>
            <person name="Johannesson H."/>
        </authorList>
    </citation>
    <scope>NUCLEOTIDE SEQUENCE</scope>
    <source>
        <strain evidence="1">FGSC 1904</strain>
    </source>
</reference>
<organism evidence="1 2">
    <name type="scientific">Sordaria brevicollis</name>
    <dbReference type="NCBI Taxonomy" id="83679"/>
    <lineage>
        <taxon>Eukaryota</taxon>
        <taxon>Fungi</taxon>
        <taxon>Dikarya</taxon>
        <taxon>Ascomycota</taxon>
        <taxon>Pezizomycotina</taxon>
        <taxon>Sordariomycetes</taxon>
        <taxon>Sordariomycetidae</taxon>
        <taxon>Sordariales</taxon>
        <taxon>Sordariaceae</taxon>
        <taxon>Sordaria</taxon>
    </lineage>
</organism>
<dbReference type="EMBL" id="JAUTDP010000010">
    <property type="protein sequence ID" value="KAK3395380.1"/>
    <property type="molecule type" value="Genomic_DNA"/>
</dbReference>
<gene>
    <name evidence="1" type="ORF">B0T20DRAFT_395273</name>
</gene>
<evidence type="ECO:0000313" key="1">
    <source>
        <dbReference type="EMBL" id="KAK3395380.1"/>
    </source>
</evidence>
<comment type="caution">
    <text evidence="1">The sequence shown here is derived from an EMBL/GenBank/DDBJ whole genome shotgun (WGS) entry which is preliminary data.</text>
</comment>
<evidence type="ECO:0000313" key="2">
    <source>
        <dbReference type="Proteomes" id="UP001281003"/>
    </source>
</evidence>
<name>A0AAE0U9C4_SORBR</name>
<sequence length="282" mass="31574">MHMDAPHSRPEAKVYRCWPAAVVRRPKGQQSGRASHYRMLWETFEACTRSGNSICGCTQQEERQLAMEILTTFWGNIEGFPAPGTRWTVSPSCCKRPARPLRLSNLPRKRFSEPLVLTKRQPNRGIFFRLFWAGTDGRDDGQYAGRHTYLNDIGGQVSSLGEDDINPMIAPSIGMGQRRASWASLFPLLSSGVVEILIAVCRVVLWLEARGLRGARWNDLAAGAIRRIVPNDEQDLPAPEEVHVEGLWKGAVRRVSGYTTKQLVIHRQRLDVGSMAIQGTPS</sequence>
<proteinExistence type="predicted"/>